<dbReference type="InterPro" id="IPR000172">
    <property type="entry name" value="GMC_OxRdtase_N"/>
</dbReference>
<keyword evidence="7" id="KW-1185">Reference proteome</keyword>
<dbReference type="GO" id="GO:0050660">
    <property type="term" value="F:flavin adenine dinucleotide binding"/>
    <property type="evidence" value="ECO:0007669"/>
    <property type="project" value="InterPro"/>
</dbReference>
<comment type="similarity">
    <text evidence="2">Belongs to the GMC oxidoreductase family.</text>
</comment>
<feature type="domain" description="Glucose-methanol-choline oxidoreductase N-terminal" evidence="5">
    <location>
        <begin position="71"/>
        <end position="380"/>
    </location>
</feature>
<accession>A0AA36NEZ4</accession>
<dbReference type="Gene3D" id="3.50.50.60">
    <property type="entry name" value="FAD/NAD(P)-binding domain"/>
    <property type="match status" value="2"/>
</dbReference>
<evidence type="ECO:0000259" key="5">
    <source>
        <dbReference type="Pfam" id="PF00732"/>
    </source>
</evidence>
<keyword evidence="3" id="KW-0285">Flavoprotein</keyword>
<dbReference type="Proteomes" id="UP001178507">
    <property type="component" value="Unassembled WGS sequence"/>
</dbReference>
<evidence type="ECO:0000313" key="6">
    <source>
        <dbReference type="EMBL" id="CAJ1403819.1"/>
    </source>
</evidence>
<evidence type="ECO:0000256" key="2">
    <source>
        <dbReference type="ARBA" id="ARBA00010790"/>
    </source>
</evidence>
<comment type="cofactor">
    <cofactor evidence="1">
        <name>FAD</name>
        <dbReference type="ChEBI" id="CHEBI:57692"/>
    </cofactor>
</comment>
<dbReference type="AlphaFoldDB" id="A0AA36NEZ4"/>
<reference evidence="6" key="1">
    <citation type="submission" date="2023-08" db="EMBL/GenBank/DDBJ databases">
        <authorList>
            <person name="Chen Y."/>
            <person name="Shah S."/>
            <person name="Dougan E. K."/>
            <person name="Thang M."/>
            <person name="Chan C."/>
        </authorList>
    </citation>
    <scope>NUCLEOTIDE SEQUENCE</scope>
</reference>
<evidence type="ECO:0000256" key="1">
    <source>
        <dbReference type="ARBA" id="ARBA00001974"/>
    </source>
</evidence>
<dbReference type="InterPro" id="IPR036188">
    <property type="entry name" value="FAD/NAD-bd_sf"/>
</dbReference>
<dbReference type="EMBL" id="CAUJNA010003511">
    <property type="protein sequence ID" value="CAJ1403819.1"/>
    <property type="molecule type" value="Genomic_DNA"/>
</dbReference>
<gene>
    <name evidence="6" type="ORF">EVOR1521_LOCUS26402</name>
</gene>
<organism evidence="6 7">
    <name type="scientific">Effrenium voratum</name>
    <dbReference type="NCBI Taxonomy" id="2562239"/>
    <lineage>
        <taxon>Eukaryota</taxon>
        <taxon>Sar</taxon>
        <taxon>Alveolata</taxon>
        <taxon>Dinophyceae</taxon>
        <taxon>Suessiales</taxon>
        <taxon>Symbiodiniaceae</taxon>
        <taxon>Effrenium</taxon>
    </lineage>
</organism>
<evidence type="ECO:0000256" key="3">
    <source>
        <dbReference type="ARBA" id="ARBA00022630"/>
    </source>
</evidence>
<sequence>MEESAECWSGEFNEEFCCGEQWGLTGNPACWNEEFTFLRCCGLDSFPRRPDEDERWERIAGSTPLEDGGEYDFIVVGAGSAGSVVASRLADAATSDGRPWRVLILEAGAGQTKAPEAAHPDKAPQREEAWWPAVELNWQHGKEGRTWKYATGRGVGGTASVNSMIYTRGSISEYEAFGWPAKEVLSAYQSLEAPMEAPGFRAAAGFHRPGDALHAEPPGSFLSLISAFPEELPPLFRQLLRAFERIKVPFRVDPHGNVTTHGIGGIWRSMGCGHPRCQPTRVSRMYLAAGRPRSTTYQNLAAPLHGSAGHRLETLTHAFAERIVFEGNEAVGVDVSIAADGNPSKAVSKRLRLRAKQEVILAAGVLASPKLLTLSGVAEPQELERLGIPDPLARFACNALKENRAPLFDTDTSRGGAHFQTLNVED</sequence>
<name>A0AA36NEZ4_9DINO</name>
<proteinExistence type="inferred from homology"/>
<evidence type="ECO:0000313" key="7">
    <source>
        <dbReference type="Proteomes" id="UP001178507"/>
    </source>
</evidence>
<dbReference type="InterPro" id="IPR012132">
    <property type="entry name" value="GMC_OxRdtase"/>
</dbReference>
<dbReference type="PANTHER" id="PTHR11552:SF147">
    <property type="entry name" value="CHOLINE DEHYDROGENASE, MITOCHONDRIAL"/>
    <property type="match status" value="1"/>
</dbReference>
<dbReference type="GO" id="GO:0016614">
    <property type="term" value="F:oxidoreductase activity, acting on CH-OH group of donors"/>
    <property type="evidence" value="ECO:0007669"/>
    <property type="project" value="InterPro"/>
</dbReference>
<keyword evidence="4" id="KW-0274">FAD</keyword>
<dbReference type="PANTHER" id="PTHR11552">
    <property type="entry name" value="GLUCOSE-METHANOL-CHOLINE GMC OXIDOREDUCTASE"/>
    <property type="match status" value="1"/>
</dbReference>
<evidence type="ECO:0000256" key="4">
    <source>
        <dbReference type="ARBA" id="ARBA00022827"/>
    </source>
</evidence>
<dbReference type="SUPFAM" id="SSF51905">
    <property type="entry name" value="FAD/NAD(P)-binding domain"/>
    <property type="match status" value="1"/>
</dbReference>
<protein>
    <recommendedName>
        <fullName evidence="5">Glucose-methanol-choline oxidoreductase N-terminal domain-containing protein</fullName>
    </recommendedName>
</protein>
<comment type="caution">
    <text evidence="6">The sequence shown here is derived from an EMBL/GenBank/DDBJ whole genome shotgun (WGS) entry which is preliminary data.</text>
</comment>
<dbReference type="Pfam" id="PF00732">
    <property type="entry name" value="GMC_oxred_N"/>
    <property type="match status" value="1"/>
</dbReference>